<evidence type="ECO:0000313" key="1">
    <source>
        <dbReference type="EMBL" id="KAJ0171103.1"/>
    </source>
</evidence>
<accession>A0ACC1CHU6</accession>
<protein>
    <submittedName>
        <fullName evidence="1">Uncharacterized protein</fullName>
    </submittedName>
</protein>
<comment type="caution">
    <text evidence="1">The sequence shown here is derived from an EMBL/GenBank/DDBJ whole genome shotgun (WGS) entry which is preliminary data.</text>
</comment>
<name>A0ACC1CHU6_9NEOP</name>
<keyword evidence="2" id="KW-1185">Reference proteome</keyword>
<proteinExistence type="predicted"/>
<organism evidence="1 2">
    <name type="scientific">Dendrolimus kikuchii</name>
    <dbReference type="NCBI Taxonomy" id="765133"/>
    <lineage>
        <taxon>Eukaryota</taxon>
        <taxon>Metazoa</taxon>
        <taxon>Ecdysozoa</taxon>
        <taxon>Arthropoda</taxon>
        <taxon>Hexapoda</taxon>
        <taxon>Insecta</taxon>
        <taxon>Pterygota</taxon>
        <taxon>Neoptera</taxon>
        <taxon>Endopterygota</taxon>
        <taxon>Lepidoptera</taxon>
        <taxon>Glossata</taxon>
        <taxon>Ditrysia</taxon>
        <taxon>Bombycoidea</taxon>
        <taxon>Lasiocampidae</taxon>
        <taxon>Dendrolimus</taxon>
    </lineage>
</organism>
<reference evidence="1 2" key="1">
    <citation type="journal article" date="2021" name="Front. Genet.">
        <title>Chromosome-Level Genome Assembly Reveals Significant Gene Expansion in the Toll and IMD Signaling Pathways of Dendrolimus kikuchii.</title>
        <authorList>
            <person name="Zhou J."/>
            <person name="Wu P."/>
            <person name="Xiong Z."/>
            <person name="Liu N."/>
            <person name="Zhao N."/>
            <person name="Ji M."/>
            <person name="Qiu Y."/>
            <person name="Yang B."/>
        </authorList>
    </citation>
    <scope>NUCLEOTIDE SEQUENCE [LARGE SCALE GENOMIC DNA]</scope>
    <source>
        <strain evidence="1">Ann1</strain>
    </source>
</reference>
<evidence type="ECO:0000313" key="2">
    <source>
        <dbReference type="Proteomes" id="UP000824533"/>
    </source>
</evidence>
<sequence>MIKEKEKGGGARLKDEPSDPAEPGHGSRPPSASLPTPAALKKEPEEPHRVKLEPHAQSGDDQPPDLGVDTIKTEIDGLMDSDGDPTKSPSCELGGPGSLKSERLSSDSNDILDPQTGLRGSSSNLQDGNQNCRNPNGGPESMGSCRMGGAGPMGPGVSMGPMSASEAQTLPSNVISKQAGSMEQSQIFVFSTLLANKGAEAVISGQHNSIIAYHCAQPGTKKYLEKHPLKMGQFNKQSPAQWLNNLAMAKSRSGMRGGPNMMGGPNQMGHMMGGPMGPMPHGGMGHMGPNMMGPNRMGGPGGQMMMMKGPGQMSQMGPGMGHMDGFPGGTPSCGVMDGLGADGEMPWDTKNSSVMSNGMSNGGGQMPACSEAGGGANDNPSSQQDSNDQNCQTGPKGVKIPDENLTPQQRAHREEQLATIRKMQQMLFPESGGNNPNQSGDGSQPPNDINPPNSSANMNMPFPPMSGMGPNGPNGPMVSMPNSMNTGPSCTMSGPMGPNGPMGGPMGPNGPMGSPMGPGPMGGMGMGGHGSMGPNGMMGPNGPMMGGMGPNGPMGPMGPCGMKGIRGACGGPDMKTGMCTDIHMGRGCGGPMGRMPNPMGGMGGPKPCMMGGPHMGPRMMTGPNLNAMNGGIMMDGSMMGGMVGHGECGPDHHSMPLNGPMCDEYGRGRNMGPGDPGGLGPGGLGPGGMGVGPHKGLRSPKSPPGADIDWQKIHHQFFDDPKSMDTELSTQVKSPCSERGGCLPPPPYGTSPLHRSASVPIATQSPGHGSVQMPMSAEASRASSGLNSPAHCKPGPKQDAPEILEKLDDGVFVRTLQCLAAQQQKNQQAGSHGKEPSLMPVPSPQQISYLNQFEGQELTIQKQPNTSLKDNGPPSNSGGQTPQSNSNQKSPAGMMPGTPEPHSSLSEQRSGRFSMEQSPGFNNPQTPTSAANTKCGQDEKSRPSPQSNRSSQDSAAKTPQRESGLNQGPYAPASSASSCANKSSCSIATTASTPTTTSMDDGLNTNNETTLSGGPNSTSLPGPFPGSCGMSRPDNIPINPNQGPNGPMGPATSSFDPISSLAQMSQQLTNSVGGGGPGPGPMGPTGGGMGPFGGGPGPHHMQHHHSMHPHPHPHMMMNDLGCHMDNMGGPGMGGPMESMMGGGDFPPDMNLSPKMGGGPMGGPMGPMGPDASMLGPRMGGAGKMAPFNGANVQVKASAPNTIQYLPTRPQMACNSGPRGPPSLDFLQRVTNPMQMEGGKGGGYFGGARGLDMEGGMRGVMRAPPAMLRMPHHYPGGGFSSPPKMGGDPFAGPPHPAHVQHPQSGVFRGVKGGLGVGVGGPRMPQAQPLPPSLGGAGAFKGQGFVPSPQDPTYAAQFHNFQQQLYATGSRGQPPQGYPPYQPSK</sequence>
<dbReference type="Proteomes" id="UP000824533">
    <property type="component" value="Linkage Group LG25"/>
</dbReference>
<dbReference type="EMBL" id="CM034411">
    <property type="protein sequence ID" value="KAJ0171103.1"/>
    <property type="molecule type" value="Genomic_DNA"/>
</dbReference>
<gene>
    <name evidence="1" type="ORF">K1T71_013302</name>
</gene>